<organism evidence="2">
    <name type="scientific">Guillardia theta (strain CCMP2712)</name>
    <name type="common">Cryptophyte</name>
    <dbReference type="NCBI Taxonomy" id="905079"/>
    <lineage>
        <taxon>Eukaryota</taxon>
        <taxon>Cryptophyceae</taxon>
        <taxon>Pyrenomonadales</taxon>
        <taxon>Geminigeraceae</taxon>
        <taxon>Guillardia</taxon>
    </lineage>
</organism>
<dbReference type="SUPFAM" id="SSF54236">
    <property type="entry name" value="Ubiquitin-like"/>
    <property type="match status" value="1"/>
</dbReference>
<dbReference type="Proteomes" id="UP000011087">
    <property type="component" value="Unassembled WGS sequence"/>
</dbReference>
<dbReference type="KEGG" id="gtt:GUITHDRAFT_115236"/>
<sequence length="231" mass="26227">MSTPSSVQPRRVMSFEEAMENAAKNPRRQGCTKYNVEVYLQLPLEGQSHYKEAFQSPSIDFFKSAGVPPGPSISERSAYFQDCQRNPGGYDIQPISPSIPFTGRTTNQEMYQPYDIPRATGPSREEVSFSPSEYRLVPDNRDFKTSNKEHYAYYPPETHPPHEIARKIRIVISRNATVGDLQEALQKQTQIPIHAQSLIRDSTGQVLEDKNLLLVDNLNWKSGEFLTMTVT</sequence>
<evidence type="ECO:0000313" key="2">
    <source>
        <dbReference type="EMBL" id="EKX38688.1"/>
    </source>
</evidence>
<reference evidence="3" key="3">
    <citation type="submission" date="2015-06" db="UniProtKB">
        <authorList>
            <consortium name="EnsemblProtists"/>
        </authorList>
    </citation>
    <scope>IDENTIFICATION</scope>
</reference>
<dbReference type="RefSeq" id="XP_005825668.1">
    <property type="nucleotide sequence ID" value="XM_005825611.1"/>
</dbReference>
<dbReference type="HOGENOM" id="CLU_1201808_0_0_1"/>
<gene>
    <name evidence="2" type="ORF">GUITHDRAFT_115236</name>
</gene>
<proteinExistence type="predicted"/>
<dbReference type="GeneID" id="17295456"/>
<reference evidence="2 4" key="1">
    <citation type="journal article" date="2012" name="Nature">
        <title>Algal genomes reveal evolutionary mosaicism and the fate of nucleomorphs.</title>
        <authorList>
            <consortium name="DOE Joint Genome Institute"/>
            <person name="Curtis B.A."/>
            <person name="Tanifuji G."/>
            <person name="Burki F."/>
            <person name="Gruber A."/>
            <person name="Irimia M."/>
            <person name="Maruyama S."/>
            <person name="Arias M.C."/>
            <person name="Ball S.G."/>
            <person name="Gile G.H."/>
            <person name="Hirakawa Y."/>
            <person name="Hopkins J.F."/>
            <person name="Kuo A."/>
            <person name="Rensing S.A."/>
            <person name="Schmutz J."/>
            <person name="Symeonidi A."/>
            <person name="Elias M."/>
            <person name="Eveleigh R.J."/>
            <person name="Herman E.K."/>
            <person name="Klute M.J."/>
            <person name="Nakayama T."/>
            <person name="Obornik M."/>
            <person name="Reyes-Prieto A."/>
            <person name="Armbrust E.V."/>
            <person name="Aves S.J."/>
            <person name="Beiko R.G."/>
            <person name="Coutinho P."/>
            <person name="Dacks J.B."/>
            <person name="Durnford D.G."/>
            <person name="Fast N.M."/>
            <person name="Green B.R."/>
            <person name="Grisdale C.J."/>
            <person name="Hempel F."/>
            <person name="Henrissat B."/>
            <person name="Hoppner M.P."/>
            <person name="Ishida K."/>
            <person name="Kim E."/>
            <person name="Koreny L."/>
            <person name="Kroth P.G."/>
            <person name="Liu Y."/>
            <person name="Malik S.B."/>
            <person name="Maier U.G."/>
            <person name="McRose D."/>
            <person name="Mock T."/>
            <person name="Neilson J.A."/>
            <person name="Onodera N.T."/>
            <person name="Poole A.M."/>
            <person name="Pritham E.J."/>
            <person name="Richards T.A."/>
            <person name="Rocap G."/>
            <person name="Roy S.W."/>
            <person name="Sarai C."/>
            <person name="Schaack S."/>
            <person name="Shirato S."/>
            <person name="Slamovits C.H."/>
            <person name="Spencer D.F."/>
            <person name="Suzuki S."/>
            <person name="Worden A.Z."/>
            <person name="Zauner S."/>
            <person name="Barry K."/>
            <person name="Bell C."/>
            <person name="Bharti A.K."/>
            <person name="Crow J.A."/>
            <person name="Grimwood J."/>
            <person name="Kramer R."/>
            <person name="Lindquist E."/>
            <person name="Lucas S."/>
            <person name="Salamov A."/>
            <person name="McFadden G.I."/>
            <person name="Lane C.E."/>
            <person name="Keeling P.J."/>
            <person name="Gray M.W."/>
            <person name="Grigoriev I.V."/>
            <person name="Archibald J.M."/>
        </authorList>
    </citation>
    <scope>NUCLEOTIDE SEQUENCE</scope>
    <source>
        <strain evidence="2 4">CCMP2712</strain>
    </source>
</reference>
<feature type="domain" description="Ubiquitin-like" evidence="1">
    <location>
        <begin position="166"/>
        <end position="231"/>
    </location>
</feature>
<evidence type="ECO:0000313" key="3">
    <source>
        <dbReference type="EnsemblProtists" id="EKX38688"/>
    </source>
</evidence>
<dbReference type="InterPro" id="IPR000626">
    <property type="entry name" value="Ubiquitin-like_dom"/>
</dbReference>
<reference evidence="4" key="2">
    <citation type="submission" date="2012-11" db="EMBL/GenBank/DDBJ databases">
        <authorList>
            <person name="Kuo A."/>
            <person name="Curtis B.A."/>
            <person name="Tanifuji G."/>
            <person name="Burki F."/>
            <person name="Gruber A."/>
            <person name="Irimia M."/>
            <person name="Maruyama S."/>
            <person name="Arias M.C."/>
            <person name="Ball S.G."/>
            <person name="Gile G.H."/>
            <person name="Hirakawa Y."/>
            <person name="Hopkins J.F."/>
            <person name="Rensing S.A."/>
            <person name="Schmutz J."/>
            <person name="Symeonidi A."/>
            <person name="Elias M."/>
            <person name="Eveleigh R.J."/>
            <person name="Herman E.K."/>
            <person name="Klute M.J."/>
            <person name="Nakayama T."/>
            <person name="Obornik M."/>
            <person name="Reyes-Prieto A."/>
            <person name="Armbrust E.V."/>
            <person name="Aves S.J."/>
            <person name="Beiko R.G."/>
            <person name="Coutinho P."/>
            <person name="Dacks J.B."/>
            <person name="Durnford D.G."/>
            <person name="Fast N.M."/>
            <person name="Green B.R."/>
            <person name="Grisdale C."/>
            <person name="Hempe F."/>
            <person name="Henrissat B."/>
            <person name="Hoppner M.P."/>
            <person name="Ishida K.-I."/>
            <person name="Kim E."/>
            <person name="Koreny L."/>
            <person name="Kroth P.G."/>
            <person name="Liu Y."/>
            <person name="Malik S.-B."/>
            <person name="Maier U.G."/>
            <person name="McRose D."/>
            <person name="Mock T."/>
            <person name="Neilson J.A."/>
            <person name="Onodera N.T."/>
            <person name="Poole A.M."/>
            <person name="Pritham E.J."/>
            <person name="Richards T.A."/>
            <person name="Rocap G."/>
            <person name="Roy S.W."/>
            <person name="Sarai C."/>
            <person name="Schaack S."/>
            <person name="Shirato S."/>
            <person name="Slamovits C.H."/>
            <person name="Spencer D.F."/>
            <person name="Suzuki S."/>
            <person name="Worden A.Z."/>
            <person name="Zauner S."/>
            <person name="Barry K."/>
            <person name="Bell C."/>
            <person name="Bharti A.K."/>
            <person name="Crow J.A."/>
            <person name="Grimwood J."/>
            <person name="Kramer R."/>
            <person name="Lindquist E."/>
            <person name="Lucas S."/>
            <person name="Salamov A."/>
            <person name="McFadden G.I."/>
            <person name="Lane C.E."/>
            <person name="Keeling P.J."/>
            <person name="Gray M.W."/>
            <person name="Grigoriev I.V."/>
            <person name="Archibald J.M."/>
        </authorList>
    </citation>
    <scope>NUCLEOTIDE SEQUENCE</scope>
    <source>
        <strain evidence="4">CCMP2712</strain>
    </source>
</reference>
<accession>L1IR00</accession>
<evidence type="ECO:0000313" key="4">
    <source>
        <dbReference type="Proteomes" id="UP000011087"/>
    </source>
</evidence>
<protein>
    <recommendedName>
        <fullName evidence="1">Ubiquitin-like domain-containing protein</fullName>
    </recommendedName>
</protein>
<name>L1IR00_GUITC</name>
<dbReference type="EMBL" id="JH993046">
    <property type="protein sequence ID" value="EKX38688.1"/>
    <property type="molecule type" value="Genomic_DNA"/>
</dbReference>
<dbReference type="InterPro" id="IPR029071">
    <property type="entry name" value="Ubiquitin-like_domsf"/>
</dbReference>
<dbReference type="AlphaFoldDB" id="L1IR00"/>
<evidence type="ECO:0000259" key="1">
    <source>
        <dbReference type="PROSITE" id="PS50053"/>
    </source>
</evidence>
<keyword evidence="4" id="KW-1185">Reference proteome</keyword>
<dbReference type="Gene3D" id="3.10.20.90">
    <property type="entry name" value="Phosphatidylinositol 3-kinase Catalytic Subunit, Chain A, domain 1"/>
    <property type="match status" value="1"/>
</dbReference>
<dbReference type="PROSITE" id="PS50053">
    <property type="entry name" value="UBIQUITIN_2"/>
    <property type="match status" value="1"/>
</dbReference>
<dbReference type="EnsemblProtists" id="EKX38688">
    <property type="protein sequence ID" value="EKX38688"/>
    <property type="gene ID" value="GUITHDRAFT_115236"/>
</dbReference>
<dbReference type="PaxDb" id="55529-EKX38688"/>